<gene>
    <name evidence="3" type="ORF">GGI25_001712</name>
</gene>
<evidence type="ECO:0000256" key="2">
    <source>
        <dbReference type="SAM" id="SignalP"/>
    </source>
</evidence>
<feature type="chain" id="PRO_5040889503" evidence="2">
    <location>
        <begin position="20"/>
        <end position="223"/>
    </location>
</feature>
<keyword evidence="2" id="KW-0732">Signal</keyword>
<reference evidence="3" key="1">
    <citation type="submission" date="2022-07" db="EMBL/GenBank/DDBJ databases">
        <title>Phylogenomic reconstructions and comparative analyses of Kickxellomycotina fungi.</title>
        <authorList>
            <person name="Reynolds N.K."/>
            <person name="Stajich J.E."/>
            <person name="Barry K."/>
            <person name="Grigoriev I.V."/>
            <person name="Crous P."/>
            <person name="Smith M.E."/>
        </authorList>
    </citation>
    <scope>NUCLEOTIDE SEQUENCE</scope>
    <source>
        <strain evidence="3">NRRL 3115</strain>
    </source>
</reference>
<evidence type="ECO:0000313" key="4">
    <source>
        <dbReference type="Proteomes" id="UP001151518"/>
    </source>
</evidence>
<feature type="compositionally biased region" description="Basic and acidic residues" evidence="1">
    <location>
        <begin position="30"/>
        <end position="41"/>
    </location>
</feature>
<dbReference type="AlphaFoldDB" id="A0A9W8KZ62"/>
<sequence>MKFITTATATVALAMVAAAAPVGNPFGRFDSSETGRDHEHSLGFSGAQEHSWNPSHRPEHSWDHSGHYERSWDVSGAHEHSGDIPQSNGWSCDGFDSDDENHSGHAAGEHSHGDFGSHLASHHRESGSADEYEGRNKGEHDSEHSHEYSRRHGHGHRRHRGRCSSLESLNTPTDPVDYLTVPSISIDASFSAPSIPTDEPAPVPTNGLYSTFDEAQFSSIFGA</sequence>
<feature type="compositionally biased region" description="Basic residues" evidence="1">
    <location>
        <begin position="151"/>
        <end position="162"/>
    </location>
</feature>
<feature type="compositionally biased region" description="Basic and acidic residues" evidence="1">
    <location>
        <begin position="122"/>
        <end position="150"/>
    </location>
</feature>
<organism evidence="3 4">
    <name type="scientific">Coemansia spiralis</name>
    <dbReference type="NCBI Taxonomy" id="417178"/>
    <lineage>
        <taxon>Eukaryota</taxon>
        <taxon>Fungi</taxon>
        <taxon>Fungi incertae sedis</taxon>
        <taxon>Zoopagomycota</taxon>
        <taxon>Kickxellomycotina</taxon>
        <taxon>Kickxellomycetes</taxon>
        <taxon>Kickxellales</taxon>
        <taxon>Kickxellaceae</taxon>
        <taxon>Coemansia</taxon>
    </lineage>
</organism>
<feature type="compositionally biased region" description="Basic and acidic residues" evidence="1">
    <location>
        <begin position="56"/>
        <end position="82"/>
    </location>
</feature>
<dbReference type="EMBL" id="JANBTW010000014">
    <property type="protein sequence ID" value="KAJ2679144.1"/>
    <property type="molecule type" value="Genomic_DNA"/>
</dbReference>
<proteinExistence type="predicted"/>
<feature type="region of interest" description="Disordered" evidence="1">
    <location>
        <begin position="29"/>
        <end position="174"/>
    </location>
</feature>
<evidence type="ECO:0000313" key="3">
    <source>
        <dbReference type="EMBL" id="KAJ2679144.1"/>
    </source>
</evidence>
<accession>A0A9W8KZ62</accession>
<dbReference type="Proteomes" id="UP001151518">
    <property type="component" value="Unassembled WGS sequence"/>
</dbReference>
<comment type="caution">
    <text evidence="3">The sequence shown here is derived from an EMBL/GenBank/DDBJ whole genome shotgun (WGS) entry which is preliminary data.</text>
</comment>
<evidence type="ECO:0000256" key="1">
    <source>
        <dbReference type="SAM" id="MobiDB-lite"/>
    </source>
</evidence>
<name>A0A9W8KZ62_9FUNG</name>
<feature type="compositionally biased region" description="Basic and acidic residues" evidence="1">
    <location>
        <begin position="100"/>
        <end position="115"/>
    </location>
</feature>
<protein>
    <submittedName>
        <fullName evidence="3">Uncharacterized protein</fullName>
    </submittedName>
</protein>
<feature type="signal peptide" evidence="2">
    <location>
        <begin position="1"/>
        <end position="19"/>
    </location>
</feature>